<feature type="region of interest" description="Disordered" evidence="1">
    <location>
        <begin position="434"/>
        <end position="469"/>
    </location>
</feature>
<evidence type="ECO:0000313" key="3">
    <source>
        <dbReference type="EMBL" id="CAD8048844.1"/>
    </source>
</evidence>
<proteinExistence type="predicted"/>
<dbReference type="SMART" id="SM00312">
    <property type="entry name" value="PX"/>
    <property type="match status" value="1"/>
</dbReference>
<sequence>MDQQSEPNTQEQIINQKEIQQQISPQTDIQQEAIKEIEYPDFQISIQIEDAIVKDGGFGQKFTVYLIKGQDNQGSFEIYRRYNDFYELRELLVKKWPGCYIPPIPEKALASGNDNETVQIRKRLMEVFLIAITQLPYIYYSEDFQQQFLRSNSPDIAKVYQQQKATTTSEIIDRLKIAFPKLDVRDQSNSEYMLAITTFSGQLRKSLAILKTYIEQANLVAQQRRILQDEKMNLFNASLPFYEKIILNEYVYGKEQQLVLSNPSNQEEYKKLLEDIKESNKKINSINYLTDMFRYELKDAESMQQTLTYRDQIIIIRAKQEQKMREDQAELAKMTAKQQTLTTITNSAFNKSKDASQIKVEQRISEGQQEIDRLSNLYNIITAIIATKEIEKYRKARVNHYHKFLKTIQQSETKLYQIENQFLEKVIQDAQNQLQSSKQEQKLEQQQQINQEQHQQQQQQELPNQEQPK</sequence>
<dbReference type="AlphaFoldDB" id="A0A8S1K2F6"/>
<dbReference type="CDD" id="cd06093">
    <property type="entry name" value="PX_domain"/>
    <property type="match status" value="1"/>
</dbReference>
<dbReference type="PROSITE" id="PS50195">
    <property type="entry name" value="PX"/>
    <property type="match status" value="1"/>
</dbReference>
<dbReference type="InterPro" id="IPR001683">
    <property type="entry name" value="PX_dom"/>
</dbReference>
<comment type="caution">
    <text evidence="3">The sequence shown here is derived from an EMBL/GenBank/DDBJ whole genome shotgun (WGS) entry which is preliminary data.</text>
</comment>
<reference evidence="3" key="1">
    <citation type="submission" date="2021-01" db="EMBL/GenBank/DDBJ databases">
        <authorList>
            <consortium name="Genoscope - CEA"/>
            <person name="William W."/>
        </authorList>
    </citation>
    <scope>NUCLEOTIDE SEQUENCE</scope>
</reference>
<accession>A0A8S1K2F6</accession>
<dbReference type="Proteomes" id="UP000688137">
    <property type="component" value="Unassembled WGS sequence"/>
</dbReference>
<dbReference type="GO" id="GO:0035091">
    <property type="term" value="F:phosphatidylinositol binding"/>
    <property type="evidence" value="ECO:0007669"/>
    <property type="project" value="InterPro"/>
</dbReference>
<dbReference type="EMBL" id="CAJJDM010000010">
    <property type="protein sequence ID" value="CAD8048844.1"/>
    <property type="molecule type" value="Genomic_DNA"/>
</dbReference>
<gene>
    <name evidence="3" type="ORF">PPRIM_AZ9-3.1.T0130103</name>
</gene>
<organism evidence="3 4">
    <name type="scientific">Paramecium primaurelia</name>
    <dbReference type="NCBI Taxonomy" id="5886"/>
    <lineage>
        <taxon>Eukaryota</taxon>
        <taxon>Sar</taxon>
        <taxon>Alveolata</taxon>
        <taxon>Ciliophora</taxon>
        <taxon>Intramacronucleata</taxon>
        <taxon>Oligohymenophorea</taxon>
        <taxon>Peniculida</taxon>
        <taxon>Parameciidae</taxon>
        <taxon>Paramecium</taxon>
    </lineage>
</organism>
<dbReference type="PANTHER" id="PTHR10555">
    <property type="entry name" value="SORTING NEXIN"/>
    <property type="match status" value="1"/>
</dbReference>
<name>A0A8S1K2F6_PARPR</name>
<keyword evidence="4" id="KW-1185">Reference proteome</keyword>
<protein>
    <recommendedName>
        <fullName evidence="2">PX domain-containing protein</fullName>
    </recommendedName>
</protein>
<evidence type="ECO:0000259" key="2">
    <source>
        <dbReference type="PROSITE" id="PS50195"/>
    </source>
</evidence>
<dbReference type="OMA" id="KDAECMQ"/>
<dbReference type="GO" id="GO:0005768">
    <property type="term" value="C:endosome"/>
    <property type="evidence" value="ECO:0007669"/>
    <property type="project" value="TreeGrafter"/>
</dbReference>
<dbReference type="Pfam" id="PF00787">
    <property type="entry name" value="PX"/>
    <property type="match status" value="1"/>
</dbReference>
<feature type="domain" description="PX" evidence="2">
    <location>
        <begin position="43"/>
        <end position="155"/>
    </location>
</feature>
<dbReference type="PANTHER" id="PTHR10555:SF170">
    <property type="entry name" value="FI18122P1"/>
    <property type="match status" value="1"/>
</dbReference>
<evidence type="ECO:0000313" key="4">
    <source>
        <dbReference type="Proteomes" id="UP000688137"/>
    </source>
</evidence>
<evidence type="ECO:0000256" key="1">
    <source>
        <dbReference type="SAM" id="MobiDB-lite"/>
    </source>
</evidence>